<evidence type="ECO:0000256" key="6">
    <source>
        <dbReference type="SAM" id="Phobius"/>
    </source>
</evidence>
<dbReference type="InterPro" id="IPR019421">
    <property type="entry name" value="7TM_GPCR_serpentine_rcpt_Srd"/>
</dbReference>
<evidence type="ECO:0000256" key="4">
    <source>
        <dbReference type="ARBA" id="ARBA00022989"/>
    </source>
</evidence>
<dbReference type="InterPro" id="IPR050920">
    <property type="entry name" value="Nematode_rcpt-like_delta"/>
</dbReference>
<comment type="similarity">
    <text evidence="2">Belongs to the nematode receptor-like protein srd family.</text>
</comment>
<evidence type="ECO:0000256" key="1">
    <source>
        <dbReference type="ARBA" id="ARBA00004141"/>
    </source>
</evidence>
<evidence type="ECO:0000313" key="8">
    <source>
        <dbReference type="EMBL" id="CAI5452441.1"/>
    </source>
</evidence>
<evidence type="ECO:0000259" key="7">
    <source>
        <dbReference type="PROSITE" id="PS50262"/>
    </source>
</evidence>
<sequence>MNQFDSIFVIIVSILALIGLFLNLLLLYLIFFKSPDSLTPYRIFLANTTITQFIFAIFTVFSQPRVLSVKTYTIVIYLGPTQYFGEWLSAMSYMGMIHLSLNSFISIMLSMIYRYFSINAHRFTARTSISICVLGYMIPFISYMSCSTIQTSRDPNLNYELIGSFVDNLSYYKMVVATNIHDQPALLIFIALVSIGLIPIYGVMYWCRHKIYIKLKQTSAIQSNTTKDNVKRLVNALTIQSLVPVISVFPASIFYCLAQTGAVEPYVYSYFIVPCLLIGCVIDPIITMRCVLPYRRYILRICHLHSGEVTISNNDRTRSDHMSKKVFMISHA</sequence>
<feature type="transmembrane region" description="Helical" evidence="6">
    <location>
        <begin position="185"/>
        <end position="207"/>
    </location>
</feature>
<dbReference type="SUPFAM" id="SSF81321">
    <property type="entry name" value="Family A G protein-coupled receptor-like"/>
    <property type="match status" value="1"/>
</dbReference>
<accession>A0A9P1N8V8</accession>
<feature type="transmembrane region" description="Helical" evidence="6">
    <location>
        <begin position="267"/>
        <end position="286"/>
    </location>
</feature>
<feature type="transmembrane region" description="Helical" evidence="6">
    <location>
        <begin position="128"/>
        <end position="150"/>
    </location>
</feature>
<dbReference type="GO" id="GO:0016020">
    <property type="term" value="C:membrane"/>
    <property type="evidence" value="ECO:0007669"/>
    <property type="project" value="UniProtKB-SubCell"/>
</dbReference>
<name>A0A9P1N8V8_9PELO</name>
<dbReference type="PANTHER" id="PTHR22945:SF10">
    <property type="entry name" value="SERPENTINE RECEPTOR CLASS DELTA-33"/>
    <property type="match status" value="1"/>
</dbReference>
<dbReference type="AlphaFoldDB" id="A0A9P1N8V8"/>
<keyword evidence="9" id="KW-1185">Reference proteome</keyword>
<evidence type="ECO:0000256" key="3">
    <source>
        <dbReference type="ARBA" id="ARBA00022692"/>
    </source>
</evidence>
<dbReference type="OrthoDB" id="5866685at2759"/>
<feature type="transmembrane region" description="Helical" evidence="6">
    <location>
        <begin position="233"/>
        <end position="255"/>
    </location>
</feature>
<comment type="caution">
    <text evidence="8">The sequence shown here is derived from an EMBL/GenBank/DDBJ whole genome shotgun (WGS) entry which is preliminary data.</text>
</comment>
<comment type="subcellular location">
    <subcellularLocation>
        <location evidence="1">Membrane</location>
        <topology evidence="1">Multi-pass membrane protein</topology>
    </subcellularLocation>
</comment>
<protein>
    <recommendedName>
        <fullName evidence="7">G-protein coupled receptors family 1 profile domain-containing protein</fullName>
    </recommendedName>
</protein>
<dbReference type="InterPro" id="IPR017452">
    <property type="entry name" value="GPCR_Rhodpsn_7TM"/>
</dbReference>
<evidence type="ECO:0000256" key="2">
    <source>
        <dbReference type="ARBA" id="ARBA00009166"/>
    </source>
</evidence>
<organism evidence="8 9">
    <name type="scientific">Caenorhabditis angaria</name>
    <dbReference type="NCBI Taxonomy" id="860376"/>
    <lineage>
        <taxon>Eukaryota</taxon>
        <taxon>Metazoa</taxon>
        <taxon>Ecdysozoa</taxon>
        <taxon>Nematoda</taxon>
        <taxon>Chromadorea</taxon>
        <taxon>Rhabditida</taxon>
        <taxon>Rhabditina</taxon>
        <taxon>Rhabditomorpha</taxon>
        <taxon>Rhabditoidea</taxon>
        <taxon>Rhabditidae</taxon>
        <taxon>Peloderinae</taxon>
        <taxon>Caenorhabditis</taxon>
    </lineage>
</organism>
<evidence type="ECO:0000313" key="9">
    <source>
        <dbReference type="Proteomes" id="UP001152747"/>
    </source>
</evidence>
<dbReference type="PANTHER" id="PTHR22945">
    <property type="entry name" value="SERPENTINE RECEPTOR, CLASS D DELTA"/>
    <property type="match status" value="1"/>
</dbReference>
<proteinExistence type="inferred from homology"/>
<dbReference type="EMBL" id="CANHGI010000005">
    <property type="protein sequence ID" value="CAI5452441.1"/>
    <property type="molecule type" value="Genomic_DNA"/>
</dbReference>
<keyword evidence="5 6" id="KW-0472">Membrane</keyword>
<keyword evidence="3 6" id="KW-0812">Transmembrane</keyword>
<feature type="transmembrane region" description="Helical" evidence="6">
    <location>
        <begin position="6"/>
        <end position="31"/>
    </location>
</feature>
<reference evidence="8" key="1">
    <citation type="submission" date="2022-11" db="EMBL/GenBank/DDBJ databases">
        <authorList>
            <person name="Kikuchi T."/>
        </authorList>
    </citation>
    <scope>NUCLEOTIDE SEQUENCE</scope>
    <source>
        <strain evidence="8">PS1010</strain>
    </source>
</reference>
<feature type="transmembrane region" description="Helical" evidence="6">
    <location>
        <begin position="43"/>
        <end position="61"/>
    </location>
</feature>
<evidence type="ECO:0000256" key="5">
    <source>
        <dbReference type="ARBA" id="ARBA00023136"/>
    </source>
</evidence>
<dbReference type="PROSITE" id="PS50262">
    <property type="entry name" value="G_PROTEIN_RECEP_F1_2"/>
    <property type="match status" value="1"/>
</dbReference>
<dbReference type="Proteomes" id="UP001152747">
    <property type="component" value="Unassembled WGS sequence"/>
</dbReference>
<dbReference type="Pfam" id="PF10317">
    <property type="entry name" value="7TM_GPCR_Srd"/>
    <property type="match status" value="1"/>
</dbReference>
<feature type="transmembrane region" description="Helical" evidence="6">
    <location>
        <begin position="93"/>
        <end position="116"/>
    </location>
</feature>
<dbReference type="Gene3D" id="1.20.1070.10">
    <property type="entry name" value="Rhodopsin 7-helix transmembrane proteins"/>
    <property type="match status" value="1"/>
</dbReference>
<gene>
    <name evidence="8" type="ORF">CAMP_LOCUS15078</name>
</gene>
<keyword evidence="4 6" id="KW-1133">Transmembrane helix</keyword>
<feature type="domain" description="G-protein coupled receptors family 1 profile" evidence="7">
    <location>
        <begin position="22"/>
        <end position="287"/>
    </location>
</feature>